<dbReference type="InterPro" id="IPR033310">
    <property type="entry name" value="Mms4/EME1/EME2"/>
</dbReference>
<organism evidence="16 17">
    <name type="scientific">Malassezia restricta (strain ATCC 96810 / NBRC 103918 / CBS 7877)</name>
    <name type="common">Seborrheic dermatitis infection agent</name>
    <dbReference type="NCBI Taxonomy" id="425264"/>
    <lineage>
        <taxon>Eukaryota</taxon>
        <taxon>Fungi</taxon>
        <taxon>Dikarya</taxon>
        <taxon>Basidiomycota</taxon>
        <taxon>Ustilaginomycotina</taxon>
        <taxon>Malasseziomycetes</taxon>
        <taxon>Malasseziales</taxon>
        <taxon>Malasseziaceae</taxon>
        <taxon>Malassezia</taxon>
    </lineage>
</organism>
<evidence type="ECO:0000256" key="13">
    <source>
        <dbReference type="ARBA" id="ARBA00023254"/>
    </source>
</evidence>
<feature type="domain" description="ERCC4" evidence="15">
    <location>
        <begin position="116"/>
        <end position="265"/>
    </location>
</feature>
<gene>
    <name evidence="16" type="primary">eme1</name>
    <name evidence="16" type="ORF">DNF11_3539</name>
</gene>
<dbReference type="VEuPathDB" id="FungiDB:DNF11_3539"/>
<keyword evidence="6 16" id="KW-0255">Endonuclease</keyword>
<dbReference type="GO" id="GO:0000712">
    <property type="term" value="P:resolution of meiotic recombination intermediates"/>
    <property type="evidence" value="ECO:0007669"/>
    <property type="project" value="TreeGrafter"/>
</dbReference>
<evidence type="ECO:0000256" key="5">
    <source>
        <dbReference type="ARBA" id="ARBA00022723"/>
    </source>
</evidence>
<proteinExistence type="inferred from homology"/>
<keyword evidence="17" id="KW-1185">Reference proteome</keyword>
<dbReference type="Gene3D" id="3.40.50.10130">
    <property type="match status" value="1"/>
</dbReference>
<evidence type="ECO:0000256" key="11">
    <source>
        <dbReference type="ARBA" id="ARBA00023204"/>
    </source>
</evidence>
<evidence type="ECO:0000256" key="1">
    <source>
        <dbReference type="ARBA" id="ARBA00001946"/>
    </source>
</evidence>
<dbReference type="GO" id="GO:0048476">
    <property type="term" value="C:Holliday junction resolvase complex"/>
    <property type="evidence" value="ECO:0007669"/>
    <property type="project" value="InterPro"/>
</dbReference>
<dbReference type="InterPro" id="IPR042530">
    <property type="entry name" value="EME1/EME2_C"/>
</dbReference>
<evidence type="ECO:0000256" key="3">
    <source>
        <dbReference type="ARBA" id="ARBA00005313"/>
    </source>
</evidence>
<dbReference type="EMBL" id="CP033154">
    <property type="protein sequence ID" value="AYO44489.1"/>
    <property type="molecule type" value="Genomic_DNA"/>
</dbReference>
<dbReference type="PANTHER" id="PTHR21077:SF5">
    <property type="entry name" value="CROSSOVER JUNCTION ENDONUCLEASE MMS4"/>
    <property type="match status" value="1"/>
</dbReference>
<dbReference type="AlphaFoldDB" id="A0A3G2SB26"/>
<comment type="subcellular location">
    <subcellularLocation>
        <location evidence="2">Nucleus</location>
    </subcellularLocation>
</comment>
<dbReference type="InterPro" id="IPR006166">
    <property type="entry name" value="ERCC4_domain"/>
</dbReference>
<keyword evidence="11" id="KW-0234">DNA repair</keyword>
<evidence type="ECO:0000256" key="7">
    <source>
        <dbReference type="ARBA" id="ARBA00022763"/>
    </source>
</evidence>
<dbReference type="STRING" id="425264.A0A3G2SB26"/>
<evidence type="ECO:0000256" key="10">
    <source>
        <dbReference type="ARBA" id="ARBA00023172"/>
    </source>
</evidence>
<evidence type="ECO:0000313" key="17">
    <source>
        <dbReference type="Proteomes" id="UP000269793"/>
    </source>
</evidence>
<keyword evidence="5" id="KW-0479">Metal-binding</keyword>
<evidence type="ECO:0000313" key="16">
    <source>
        <dbReference type="EMBL" id="AYO44489.1"/>
    </source>
</evidence>
<comment type="cofactor">
    <cofactor evidence="1">
        <name>Mg(2+)</name>
        <dbReference type="ChEBI" id="CHEBI:18420"/>
    </cofactor>
</comment>
<dbReference type="EC" id="3.1.22.-" evidence="16"/>
<sequence length="373" mass="42524">MSQSDASLVTLSSPPRLVDIQSSPTLEARTARRAAGPLDPLFFSSSPTPPPPPKRRPVKRAPTEHQRWREANRVRRRRADTMRDLIVHMDTGLAEELWSDIYVQIRARLQDDEATLRLVPRTAPMSRLVFERKVRSTYDPIQQLWEPLADEQIVREPTLVFVAAARHILDSTNDEVLAQMDECEQRILLIMGLESLLRQVRTRQNRDYAHSIRQRMQGHASDVQMPNDDTRERIERRLLQLQLEHQCHIVRLEKQEEAVEWVHALASDISIRPYKRIQSEAPPRRVAKAADDGLPAYRAMLEEIPRCTSQASAVISAQYPSLASLVQALQRDGPDVLADLVSDGGRPTRRLGPQLSRRIHAAFTSRDPKASAE</sequence>
<dbReference type="GO" id="GO:0006302">
    <property type="term" value="P:double-strand break repair"/>
    <property type="evidence" value="ECO:0007669"/>
    <property type="project" value="TreeGrafter"/>
</dbReference>
<dbReference type="Gene3D" id="1.10.150.670">
    <property type="entry name" value="Crossover junction endonuclease EME1, DNA-binding domain"/>
    <property type="match status" value="1"/>
</dbReference>
<dbReference type="Pfam" id="PF02732">
    <property type="entry name" value="ERCC4"/>
    <property type="match status" value="1"/>
</dbReference>
<keyword evidence="13" id="KW-0469">Meiosis</keyword>
<dbReference type="GO" id="GO:0031573">
    <property type="term" value="P:mitotic intra-S DNA damage checkpoint signaling"/>
    <property type="evidence" value="ECO:0007669"/>
    <property type="project" value="TreeGrafter"/>
</dbReference>
<dbReference type="GO" id="GO:0003677">
    <property type="term" value="F:DNA binding"/>
    <property type="evidence" value="ECO:0007669"/>
    <property type="project" value="InterPro"/>
</dbReference>
<feature type="compositionally biased region" description="Low complexity" evidence="14">
    <location>
        <begin position="37"/>
        <end position="46"/>
    </location>
</feature>
<accession>A0A3G2SB26</accession>
<keyword evidence="8 16" id="KW-0378">Hydrolase</keyword>
<keyword evidence="7" id="KW-0227">DNA damage</keyword>
<evidence type="ECO:0000256" key="8">
    <source>
        <dbReference type="ARBA" id="ARBA00022801"/>
    </source>
</evidence>
<dbReference type="GO" id="GO:0008821">
    <property type="term" value="F:crossover junction DNA endonuclease activity"/>
    <property type="evidence" value="ECO:0007669"/>
    <property type="project" value="TreeGrafter"/>
</dbReference>
<dbReference type="GO" id="GO:0005634">
    <property type="term" value="C:nucleus"/>
    <property type="evidence" value="ECO:0007669"/>
    <property type="project" value="UniProtKB-SubCell"/>
</dbReference>
<protein>
    <submittedName>
        <fullName evidence="16">Crossover junction endonuclease eme1</fullName>
        <ecNumber evidence="16">3.1.22.-</ecNumber>
    </submittedName>
</protein>
<evidence type="ECO:0000256" key="4">
    <source>
        <dbReference type="ARBA" id="ARBA00022722"/>
    </source>
</evidence>
<keyword evidence="12" id="KW-0539">Nucleus</keyword>
<dbReference type="OrthoDB" id="343092at2759"/>
<comment type="similarity">
    <text evidence="3">Belongs to the EME1/MMS4 family.</text>
</comment>
<keyword evidence="9" id="KW-0460">Magnesium</keyword>
<evidence type="ECO:0000256" key="6">
    <source>
        <dbReference type="ARBA" id="ARBA00022759"/>
    </source>
</evidence>
<name>A0A3G2SB26_MALR7</name>
<dbReference type="PANTHER" id="PTHR21077">
    <property type="entry name" value="EME1 PROTEIN"/>
    <property type="match status" value="1"/>
</dbReference>
<dbReference type="GO" id="GO:0046872">
    <property type="term" value="F:metal ion binding"/>
    <property type="evidence" value="ECO:0007669"/>
    <property type="project" value="UniProtKB-KW"/>
</dbReference>
<keyword evidence="4" id="KW-0540">Nuclease</keyword>
<dbReference type="Proteomes" id="UP000269793">
    <property type="component" value="Chromosome VII"/>
</dbReference>
<evidence type="ECO:0000256" key="2">
    <source>
        <dbReference type="ARBA" id="ARBA00004123"/>
    </source>
</evidence>
<evidence type="ECO:0000256" key="9">
    <source>
        <dbReference type="ARBA" id="ARBA00022842"/>
    </source>
</evidence>
<evidence type="ECO:0000256" key="14">
    <source>
        <dbReference type="SAM" id="MobiDB-lite"/>
    </source>
</evidence>
<feature type="compositionally biased region" description="Polar residues" evidence="14">
    <location>
        <begin position="1"/>
        <end position="13"/>
    </location>
</feature>
<feature type="region of interest" description="Disordered" evidence="14">
    <location>
        <begin position="1"/>
        <end position="67"/>
    </location>
</feature>
<dbReference type="GO" id="GO:0031297">
    <property type="term" value="P:replication fork processing"/>
    <property type="evidence" value="ECO:0007669"/>
    <property type="project" value="TreeGrafter"/>
</dbReference>
<reference evidence="16 17" key="1">
    <citation type="submission" date="2018-10" db="EMBL/GenBank/DDBJ databases">
        <title>Complete genome sequence of Malassezia restricta CBS 7877.</title>
        <authorList>
            <person name="Morand S.C."/>
            <person name="Bertignac M."/>
            <person name="Iltis A."/>
            <person name="Kolder I."/>
            <person name="Pirovano W."/>
            <person name="Jourdain R."/>
            <person name="Clavaud C."/>
        </authorList>
    </citation>
    <scope>NUCLEOTIDE SEQUENCE [LARGE SCALE GENOMIC DNA]</scope>
    <source>
        <strain evidence="16 17">CBS 7877</strain>
    </source>
</reference>
<evidence type="ECO:0000259" key="15">
    <source>
        <dbReference type="Pfam" id="PF02732"/>
    </source>
</evidence>
<keyword evidence="10" id="KW-0233">DNA recombination</keyword>
<evidence type="ECO:0000256" key="12">
    <source>
        <dbReference type="ARBA" id="ARBA00023242"/>
    </source>
</evidence>